<reference evidence="9" key="3">
    <citation type="submission" date="2015-06" db="UniProtKB">
        <authorList>
            <consortium name="EnsemblMetazoa"/>
        </authorList>
    </citation>
    <scope>IDENTIFICATION</scope>
</reference>
<dbReference type="Proteomes" id="UP000015101">
    <property type="component" value="Unassembled WGS sequence"/>
</dbReference>
<dbReference type="STRING" id="6412.T1EFB2"/>
<keyword evidence="3" id="KW-0158">Chromosome</keyword>
<dbReference type="PANTHER" id="PTHR43580:SF2">
    <property type="entry name" value="CYTOKINE-LIKE NUCLEAR FACTOR N-PAC"/>
    <property type="match status" value="1"/>
</dbReference>
<feature type="compositionally biased region" description="Basic residues" evidence="6">
    <location>
        <begin position="136"/>
        <end position="145"/>
    </location>
</feature>
<evidence type="ECO:0000256" key="1">
    <source>
        <dbReference type="ARBA" id="ARBA00004286"/>
    </source>
</evidence>
<evidence type="ECO:0000256" key="6">
    <source>
        <dbReference type="SAM" id="MobiDB-lite"/>
    </source>
</evidence>
<dbReference type="GO" id="GO:0050661">
    <property type="term" value="F:NADP binding"/>
    <property type="evidence" value="ECO:0007669"/>
    <property type="project" value="InterPro"/>
</dbReference>
<evidence type="ECO:0000313" key="9">
    <source>
        <dbReference type="EnsemblMetazoa" id="HelroP111417"/>
    </source>
</evidence>
<dbReference type="GeneID" id="20195264"/>
<comment type="similarity">
    <text evidence="2">Belongs to the HIBADH-related family. NP60 subfamily.</text>
</comment>
<dbReference type="eggNOG" id="KOG1904">
    <property type="taxonomic scope" value="Eukaryota"/>
</dbReference>
<dbReference type="EnsemblMetazoa" id="HelroT111417">
    <property type="protein sequence ID" value="HelroP111417"/>
    <property type="gene ID" value="HelroG111417"/>
</dbReference>
<dbReference type="SMART" id="SM00293">
    <property type="entry name" value="PWWP"/>
    <property type="match status" value="1"/>
</dbReference>
<evidence type="ECO:0000313" key="8">
    <source>
        <dbReference type="EMBL" id="ESO04960.1"/>
    </source>
</evidence>
<reference evidence="10" key="1">
    <citation type="submission" date="2012-12" db="EMBL/GenBank/DDBJ databases">
        <authorList>
            <person name="Hellsten U."/>
            <person name="Grimwood J."/>
            <person name="Chapman J.A."/>
            <person name="Shapiro H."/>
            <person name="Aerts A."/>
            <person name="Otillar R.P."/>
            <person name="Terry A.Y."/>
            <person name="Boore J.L."/>
            <person name="Simakov O."/>
            <person name="Marletaz F."/>
            <person name="Cho S.-J."/>
            <person name="Edsinger-Gonzales E."/>
            <person name="Havlak P."/>
            <person name="Kuo D.-H."/>
            <person name="Larsson T."/>
            <person name="Lv J."/>
            <person name="Arendt D."/>
            <person name="Savage R."/>
            <person name="Osoegawa K."/>
            <person name="de Jong P."/>
            <person name="Lindberg D.R."/>
            <person name="Seaver E.C."/>
            <person name="Weisblat D.A."/>
            <person name="Putnam N.H."/>
            <person name="Grigoriev I.V."/>
            <person name="Rokhsar D.S."/>
        </authorList>
    </citation>
    <scope>NUCLEOTIDE SEQUENCE</scope>
</reference>
<dbReference type="InterPro" id="IPR013328">
    <property type="entry name" value="6PGD_dom2"/>
</dbReference>
<reference evidence="8 10" key="2">
    <citation type="journal article" date="2013" name="Nature">
        <title>Insights into bilaterian evolution from three spiralian genomes.</title>
        <authorList>
            <person name="Simakov O."/>
            <person name="Marletaz F."/>
            <person name="Cho S.J."/>
            <person name="Edsinger-Gonzales E."/>
            <person name="Havlak P."/>
            <person name="Hellsten U."/>
            <person name="Kuo D.H."/>
            <person name="Larsson T."/>
            <person name="Lv J."/>
            <person name="Arendt D."/>
            <person name="Savage R."/>
            <person name="Osoegawa K."/>
            <person name="de Jong P."/>
            <person name="Grimwood J."/>
            <person name="Chapman J.A."/>
            <person name="Shapiro H."/>
            <person name="Aerts A."/>
            <person name="Otillar R.P."/>
            <person name="Terry A.Y."/>
            <person name="Boore J.L."/>
            <person name="Grigoriev I.V."/>
            <person name="Lindberg D.R."/>
            <person name="Seaver E.C."/>
            <person name="Weisblat D.A."/>
            <person name="Putnam N.H."/>
            <person name="Rokhsar D.S."/>
        </authorList>
    </citation>
    <scope>NUCLEOTIDE SEQUENCE</scope>
</reference>
<dbReference type="InParanoid" id="T1EFB2"/>
<feature type="domain" description="PWWP" evidence="7">
    <location>
        <begin position="12"/>
        <end position="71"/>
    </location>
</feature>
<dbReference type="EMBL" id="AMQM01004012">
    <property type="status" value="NOT_ANNOTATED_CDS"/>
    <property type="molecule type" value="Genomic_DNA"/>
</dbReference>
<dbReference type="InterPro" id="IPR051265">
    <property type="entry name" value="HIBADH-related_NP60_sf"/>
</dbReference>
<dbReference type="GO" id="GO:0000785">
    <property type="term" value="C:chromatin"/>
    <property type="evidence" value="ECO:0000318"/>
    <property type="project" value="GO_Central"/>
</dbReference>
<evidence type="ECO:0000256" key="5">
    <source>
        <dbReference type="ARBA" id="ARBA00034140"/>
    </source>
</evidence>
<evidence type="ECO:0000259" key="7">
    <source>
        <dbReference type="PROSITE" id="PS50812"/>
    </source>
</evidence>
<dbReference type="InterPro" id="IPR029154">
    <property type="entry name" value="HIBADH-like_NADP-bd"/>
</dbReference>
<organism evidence="9 10">
    <name type="scientific">Helobdella robusta</name>
    <name type="common">Californian leech</name>
    <dbReference type="NCBI Taxonomy" id="6412"/>
    <lineage>
        <taxon>Eukaryota</taxon>
        <taxon>Metazoa</taxon>
        <taxon>Spiralia</taxon>
        <taxon>Lophotrochozoa</taxon>
        <taxon>Annelida</taxon>
        <taxon>Clitellata</taxon>
        <taxon>Hirudinea</taxon>
        <taxon>Rhynchobdellida</taxon>
        <taxon>Glossiphoniidae</taxon>
        <taxon>Helobdella</taxon>
    </lineage>
</organism>
<dbReference type="OMA" id="NHLANTH"/>
<feature type="compositionally biased region" description="Acidic residues" evidence="6">
    <location>
        <begin position="157"/>
        <end position="176"/>
    </location>
</feature>
<gene>
    <name evidence="9" type="primary">20195264</name>
    <name evidence="8" type="ORF">HELRODRAFT_111417</name>
</gene>
<dbReference type="Gene3D" id="3.40.50.720">
    <property type="entry name" value="NAD(P)-binding Rossmann-like Domain"/>
    <property type="match status" value="1"/>
</dbReference>
<dbReference type="PANTHER" id="PTHR43580">
    <property type="entry name" value="OXIDOREDUCTASE GLYR1-RELATED"/>
    <property type="match status" value="1"/>
</dbReference>
<dbReference type="EMBL" id="KB096411">
    <property type="protein sequence ID" value="ESO04960.1"/>
    <property type="molecule type" value="Genomic_DNA"/>
</dbReference>
<name>T1EFB2_HELRO</name>
<dbReference type="HOGENOM" id="CLU_018075_0_0_1"/>
<evidence type="ECO:0000313" key="10">
    <source>
        <dbReference type="Proteomes" id="UP000015101"/>
    </source>
</evidence>
<dbReference type="InterPro" id="IPR035501">
    <property type="entry name" value="GLYR1_PWWP"/>
</dbReference>
<dbReference type="RefSeq" id="XP_009016893.1">
    <property type="nucleotide sequence ID" value="XM_009018645.1"/>
</dbReference>
<keyword evidence="10" id="KW-1185">Reference proteome</keyword>
<dbReference type="InterPro" id="IPR000313">
    <property type="entry name" value="PWWP_dom"/>
</dbReference>
<dbReference type="SUPFAM" id="SSF63748">
    <property type="entry name" value="Tudor/PWWP/MBT"/>
    <property type="match status" value="1"/>
</dbReference>
<dbReference type="Gene3D" id="1.10.1040.10">
    <property type="entry name" value="N-(1-d-carboxylethyl)-l-norvaline Dehydrogenase, domain 2"/>
    <property type="match status" value="1"/>
</dbReference>
<dbReference type="GO" id="GO:0031491">
    <property type="term" value="F:nucleosome binding"/>
    <property type="evidence" value="ECO:0000318"/>
    <property type="project" value="GO_Central"/>
</dbReference>
<feature type="compositionally biased region" description="Basic and acidic residues" evidence="6">
    <location>
        <begin position="219"/>
        <end position="229"/>
    </location>
</feature>
<comment type="subcellular location">
    <subcellularLocation>
        <location evidence="1">Chromosome</location>
    </subcellularLocation>
</comment>
<proteinExistence type="inferred from homology"/>
<dbReference type="SUPFAM" id="SSF51735">
    <property type="entry name" value="NAD(P)-binding Rossmann-fold domains"/>
    <property type="match status" value="1"/>
</dbReference>
<dbReference type="InterPro" id="IPR008927">
    <property type="entry name" value="6-PGluconate_DH-like_C_sf"/>
</dbReference>
<dbReference type="Pfam" id="PF14833">
    <property type="entry name" value="NAD_binding_11"/>
    <property type="match status" value="1"/>
</dbReference>
<sequence>MAGDQKNKKFNRGDLVWARVKGFPPWPAKVTKPKDDDIKIPTSGTHEFVTFYGSDTYSFVHPDLLWSYEEFREKYLIKTKIPEGFQDAVDEIEATVKRRAARAAGEVVEDSSDSSAESESAKEEVREEVEVEENKGRRHLPRRKSSLLFMQKQQQQQEEEEKNDEEDEEDDDEIDYDGAHKHDDDDEDENIEMVSVSSSSKKRKSTVSVKSGETKKRKSSTDKRSEVKVKVKKVHKKDKLDHSRAHDVDRNDQHVSDSVKKVKKAKNVKENEIVVPKTNEIVEKFLSLSKHLNKIAFEFTSSTFLPDVLPRPIQETFTIGFLGLGKMGTTIVNRLLNSGLKVMVWNRTPSKCKYFMELGAEKGSTPSEVVQTSDITISCVSDARALKDLISGTNGVLESISPGKSFVDMSTVDVLTVTELHESITSRGGKFLESPIIGSLDSSMEDVVVVASGDKELFDDCCSTVFNSISKKAFYLGGIGSATCMKLVVNMLQGTLLAGLAETLALGEKLGLDQSQVLNILTLLPISSQLNSLKGDAMITNQLSTRQLSLEHMQRDIRLAISLGELVQQPLYITTATNELFKKAKARGYGDHDTAAIYRATD</sequence>
<dbReference type="eggNOG" id="KOG0409">
    <property type="taxonomic scope" value="Eukaryota"/>
</dbReference>
<dbReference type="CTD" id="20195264"/>
<dbReference type="CDD" id="cd05836">
    <property type="entry name" value="PWWP_GLYR1"/>
    <property type="match status" value="1"/>
</dbReference>
<dbReference type="GO" id="GO:0051287">
    <property type="term" value="F:NAD binding"/>
    <property type="evidence" value="ECO:0007669"/>
    <property type="project" value="InterPro"/>
</dbReference>
<dbReference type="Pfam" id="PF00855">
    <property type="entry name" value="PWWP"/>
    <property type="match status" value="1"/>
</dbReference>
<protein>
    <recommendedName>
        <fullName evidence="5">Cytokine-like nuclear factor N-PAC</fullName>
    </recommendedName>
    <alternativeName>
        <fullName evidence="4">Glyoxylate reductase 1 homolog</fullName>
    </alternativeName>
</protein>
<evidence type="ECO:0000256" key="3">
    <source>
        <dbReference type="ARBA" id="ARBA00022454"/>
    </source>
</evidence>
<dbReference type="SUPFAM" id="SSF48179">
    <property type="entry name" value="6-phosphogluconate dehydrogenase C-terminal domain-like"/>
    <property type="match status" value="1"/>
</dbReference>
<accession>T1EFB2</accession>
<feature type="compositionally biased region" description="Basic and acidic residues" evidence="6">
    <location>
        <begin position="238"/>
        <end position="260"/>
    </location>
</feature>
<dbReference type="Gene3D" id="2.30.30.140">
    <property type="match status" value="1"/>
</dbReference>
<dbReference type="GO" id="GO:0140673">
    <property type="term" value="P:transcription elongation-coupled chromatin remodeling"/>
    <property type="evidence" value="ECO:0000318"/>
    <property type="project" value="GO_Central"/>
</dbReference>
<feature type="region of interest" description="Disordered" evidence="6">
    <location>
        <begin position="97"/>
        <end position="263"/>
    </location>
</feature>
<dbReference type="KEGG" id="hro:HELRODRAFT_111417"/>
<dbReference type="AlphaFoldDB" id="T1EFB2"/>
<evidence type="ECO:0000256" key="2">
    <source>
        <dbReference type="ARBA" id="ARBA00007598"/>
    </source>
</evidence>
<dbReference type="InterPro" id="IPR006115">
    <property type="entry name" value="6PGDH_NADP-bd"/>
</dbReference>
<dbReference type="Pfam" id="PF03446">
    <property type="entry name" value="NAD_binding_2"/>
    <property type="match status" value="1"/>
</dbReference>
<dbReference type="PROSITE" id="PS50812">
    <property type="entry name" value="PWWP"/>
    <property type="match status" value="1"/>
</dbReference>
<evidence type="ECO:0000256" key="4">
    <source>
        <dbReference type="ARBA" id="ARBA00030287"/>
    </source>
</evidence>
<dbReference type="InterPro" id="IPR036291">
    <property type="entry name" value="NAD(P)-bd_dom_sf"/>
</dbReference>
<dbReference type="GO" id="GO:0003677">
    <property type="term" value="F:DNA binding"/>
    <property type="evidence" value="ECO:0000318"/>
    <property type="project" value="GO_Central"/>
</dbReference>
<dbReference type="OrthoDB" id="21615at2759"/>